<keyword evidence="3 5" id="KW-0238">DNA-binding</keyword>
<accession>A0ABW3B156</accession>
<dbReference type="InterPro" id="IPR044068">
    <property type="entry name" value="CB"/>
</dbReference>
<evidence type="ECO:0000256" key="1">
    <source>
        <dbReference type="ARBA" id="ARBA00008857"/>
    </source>
</evidence>
<dbReference type="PANTHER" id="PTHR30349">
    <property type="entry name" value="PHAGE INTEGRASE-RELATED"/>
    <property type="match status" value="1"/>
</dbReference>
<dbReference type="InterPro" id="IPR013762">
    <property type="entry name" value="Integrase-like_cat_sf"/>
</dbReference>
<evidence type="ECO:0000259" key="6">
    <source>
        <dbReference type="PROSITE" id="PS51898"/>
    </source>
</evidence>
<reference evidence="9" key="1">
    <citation type="journal article" date="2019" name="Int. J. Syst. Evol. Microbiol.">
        <title>The Global Catalogue of Microorganisms (GCM) 10K type strain sequencing project: providing services to taxonomists for standard genome sequencing and annotation.</title>
        <authorList>
            <consortium name="The Broad Institute Genomics Platform"/>
            <consortium name="The Broad Institute Genome Sequencing Center for Infectious Disease"/>
            <person name="Wu L."/>
            <person name="Ma J."/>
        </authorList>
    </citation>
    <scope>NUCLEOTIDE SEQUENCE [LARGE SCALE GENOMIC DNA]</scope>
    <source>
        <strain evidence="9">CCUG 61948</strain>
    </source>
</reference>
<dbReference type="InterPro" id="IPR002104">
    <property type="entry name" value="Integrase_catalytic"/>
</dbReference>
<keyword evidence="2" id="KW-0229">DNA integration</keyword>
<dbReference type="Proteomes" id="UP001597012">
    <property type="component" value="Unassembled WGS sequence"/>
</dbReference>
<gene>
    <name evidence="8" type="ORF">ACFQZJ_06270</name>
</gene>
<dbReference type="InterPro" id="IPR010998">
    <property type="entry name" value="Integrase_recombinase_N"/>
</dbReference>
<dbReference type="PROSITE" id="PS51900">
    <property type="entry name" value="CB"/>
    <property type="match status" value="1"/>
</dbReference>
<evidence type="ECO:0000313" key="9">
    <source>
        <dbReference type="Proteomes" id="UP001597012"/>
    </source>
</evidence>
<dbReference type="InterPro" id="IPR011010">
    <property type="entry name" value="DNA_brk_join_enz"/>
</dbReference>
<evidence type="ECO:0000256" key="5">
    <source>
        <dbReference type="PROSITE-ProRule" id="PRU01248"/>
    </source>
</evidence>
<dbReference type="EMBL" id="JBHTHY010000004">
    <property type="protein sequence ID" value="MFD0797057.1"/>
    <property type="molecule type" value="Genomic_DNA"/>
</dbReference>
<proteinExistence type="inferred from homology"/>
<evidence type="ECO:0000256" key="2">
    <source>
        <dbReference type="ARBA" id="ARBA00022908"/>
    </source>
</evidence>
<comment type="caution">
    <text evidence="8">The sequence shown here is derived from an EMBL/GenBank/DDBJ whole genome shotgun (WGS) entry which is preliminary data.</text>
</comment>
<dbReference type="PANTHER" id="PTHR30349:SF64">
    <property type="entry name" value="PROPHAGE INTEGRASE INTD-RELATED"/>
    <property type="match status" value="1"/>
</dbReference>
<dbReference type="InterPro" id="IPR050090">
    <property type="entry name" value="Tyrosine_recombinase_XerCD"/>
</dbReference>
<comment type="similarity">
    <text evidence="1">Belongs to the 'phage' integrase family.</text>
</comment>
<keyword evidence="4" id="KW-0233">DNA recombination</keyword>
<feature type="domain" description="Core-binding (CB)" evidence="7">
    <location>
        <begin position="1"/>
        <end position="82"/>
    </location>
</feature>
<evidence type="ECO:0000256" key="3">
    <source>
        <dbReference type="ARBA" id="ARBA00023125"/>
    </source>
</evidence>
<keyword evidence="9" id="KW-1185">Reference proteome</keyword>
<dbReference type="Gene3D" id="1.10.150.130">
    <property type="match status" value="1"/>
</dbReference>
<dbReference type="RefSeq" id="WP_379933150.1">
    <property type="nucleotide sequence ID" value="NZ_JBHTHY010000004.1"/>
</dbReference>
<dbReference type="Gene3D" id="1.10.443.10">
    <property type="entry name" value="Intergrase catalytic core"/>
    <property type="match status" value="1"/>
</dbReference>
<feature type="domain" description="Tyr recombinase" evidence="6">
    <location>
        <begin position="99"/>
        <end position="270"/>
    </location>
</feature>
<sequence length="278" mass="32391">MTDFEPFKTLLQIKRYSENTSKAYIGLLLSFDQYIGFEQEIHRLDSKFLLQKIREIIVDKNYAYTTQKQLLSAISLYMKEMHNTRLDLDTLRPRKPQRVLPEILSLQEVKRMLTATQNLKHRAMLTTVYALGLRSGELIALKVVHLDGDRNSIFVQHGKGKRDRILPFPETLKNLLREYYKEYKPKMYLFEGRDGQYTPESLRAVFKLAIKRAGVKKKVTLHSLRHAYATHLLEAGTDLRIIQELLGHNTIKTTMLYTHVSNKNVLNVKSPLDFLDAI</sequence>
<name>A0ABW3B156_9FLAO</name>
<dbReference type="SUPFAM" id="SSF56349">
    <property type="entry name" value="DNA breaking-rejoining enzymes"/>
    <property type="match status" value="1"/>
</dbReference>
<evidence type="ECO:0000256" key="4">
    <source>
        <dbReference type="ARBA" id="ARBA00023172"/>
    </source>
</evidence>
<evidence type="ECO:0000313" key="8">
    <source>
        <dbReference type="EMBL" id="MFD0797057.1"/>
    </source>
</evidence>
<evidence type="ECO:0000259" key="7">
    <source>
        <dbReference type="PROSITE" id="PS51900"/>
    </source>
</evidence>
<dbReference type="PROSITE" id="PS51898">
    <property type="entry name" value="TYR_RECOMBINASE"/>
    <property type="match status" value="1"/>
</dbReference>
<dbReference type="Pfam" id="PF00589">
    <property type="entry name" value="Phage_integrase"/>
    <property type="match status" value="1"/>
</dbReference>
<organism evidence="8 9">
    <name type="scientific">Maribacter chungangensis</name>
    <dbReference type="NCBI Taxonomy" id="1069117"/>
    <lineage>
        <taxon>Bacteria</taxon>
        <taxon>Pseudomonadati</taxon>
        <taxon>Bacteroidota</taxon>
        <taxon>Flavobacteriia</taxon>
        <taxon>Flavobacteriales</taxon>
        <taxon>Flavobacteriaceae</taxon>
        <taxon>Maribacter</taxon>
    </lineage>
</organism>
<protein>
    <submittedName>
        <fullName evidence="8">Tyrosine-type recombinase/integrase</fullName>
    </submittedName>
</protein>